<dbReference type="InterPro" id="IPR000792">
    <property type="entry name" value="Tscrpt_reg_LuxR_C"/>
</dbReference>
<evidence type="ECO:0000256" key="1">
    <source>
        <dbReference type="ARBA" id="ARBA00023015"/>
    </source>
</evidence>
<dbReference type="EMBL" id="JAKUDL010000007">
    <property type="protein sequence ID" value="MCH4296052.1"/>
    <property type="molecule type" value="Genomic_DNA"/>
</dbReference>
<dbReference type="RefSeq" id="WP_240592145.1">
    <property type="nucleotide sequence ID" value="NZ_JAKUDL010000007.1"/>
</dbReference>
<organism evidence="5 6">
    <name type="scientific">Shewanella zhuhaiensis</name>
    <dbReference type="NCBI Taxonomy" id="2919576"/>
    <lineage>
        <taxon>Bacteria</taxon>
        <taxon>Pseudomonadati</taxon>
        <taxon>Pseudomonadota</taxon>
        <taxon>Gammaproteobacteria</taxon>
        <taxon>Alteromonadales</taxon>
        <taxon>Shewanellaceae</taxon>
        <taxon>Shewanella</taxon>
    </lineage>
</organism>
<evidence type="ECO:0000256" key="2">
    <source>
        <dbReference type="ARBA" id="ARBA00023125"/>
    </source>
</evidence>
<dbReference type="Pfam" id="PF00196">
    <property type="entry name" value="GerE"/>
    <property type="match status" value="1"/>
</dbReference>
<dbReference type="PANTHER" id="PTHR44688:SF16">
    <property type="entry name" value="DNA-BINDING TRANSCRIPTIONAL ACTIVATOR DEVR_DOSR"/>
    <property type="match status" value="1"/>
</dbReference>
<proteinExistence type="predicted"/>
<feature type="domain" description="HTH luxR-type" evidence="4">
    <location>
        <begin position="205"/>
        <end position="270"/>
    </location>
</feature>
<dbReference type="PRINTS" id="PR00038">
    <property type="entry name" value="HTHLUXR"/>
</dbReference>
<dbReference type="GO" id="GO:0003677">
    <property type="term" value="F:DNA binding"/>
    <property type="evidence" value="ECO:0007669"/>
    <property type="project" value="UniProtKB-KW"/>
</dbReference>
<reference evidence="5 6" key="1">
    <citation type="submission" date="2022-02" db="EMBL/GenBank/DDBJ databases">
        <title>The genome sequence of Shewanella sp. 3B26.</title>
        <authorList>
            <person name="Du J."/>
        </authorList>
    </citation>
    <scope>NUCLEOTIDE SEQUENCE [LARGE SCALE GENOMIC DNA]</scope>
    <source>
        <strain evidence="5 6">3B26</strain>
    </source>
</reference>
<dbReference type="PANTHER" id="PTHR44688">
    <property type="entry name" value="DNA-BINDING TRANSCRIPTIONAL ACTIVATOR DEVR_DOSR"/>
    <property type="match status" value="1"/>
</dbReference>
<dbReference type="InterPro" id="IPR036388">
    <property type="entry name" value="WH-like_DNA-bd_sf"/>
</dbReference>
<accession>A0AAJ1BJZ5</accession>
<dbReference type="SMART" id="SM00421">
    <property type="entry name" value="HTH_LUXR"/>
    <property type="match status" value="1"/>
</dbReference>
<evidence type="ECO:0000256" key="3">
    <source>
        <dbReference type="ARBA" id="ARBA00023163"/>
    </source>
</evidence>
<keyword evidence="2" id="KW-0238">DNA-binding</keyword>
<keyword evidence="1" id="KW-0805">Transcription regulation</keyword>
<keyword evidence="3" id="KW-0804">Transcription</keyword>
<keyword evidence="6" id="KW-1185">Reference proteome</keyword>
<name>A0AAJ1BJZ5_9GAMM</name>
<dbReference type="Gene3D" id="1.10.10.10">
    <property type="entry name" value="Winged helix-like DNA-binding domain superfamily/Winged helix DNA-binding domain"/>
    <property type="match status" value="1"/>
</dbReference>
<evidence type="ECO:0000259" key="4">
    <source>
        <dbReference type="PROSITE" id="PS50043"/>
    </source>
</evidence>
<dbReference type="AlphaFoldDB" id="A0AAJ1BJZ5"/>
<dbReference type="SUPFAM" id="SSF46894">
    <property type="entry name" value="C-terminal effector domain of the bipartite response regulators"/>
    <property type="match status" value="1"/>
</dbReference>
<dbReference type="PROSITE" id="PS00622">
    <property type="entry name" value="HTH_LUXR_1"/>
    <property type="match status" value="1"/>
</dbReference>
<dbReference type="Proteomes" id="UP001297581">
    <property type="component" value="Unassembled WGS sequence"/>
</dbReference>
<comment type="caution">
    <text evidence="5">The sequence shown here is derived from an EMBL/GenBank/DDBJ whole genome shotgun (WGS) entry which is preliminary data.</text>
</comment>
<gene>
    <name evidence="5" type="ORF">MJ923_17220</name>
</gene>
<dbReference type="PROSITE" id="PS50043">
    <property type="entry name" value="HTH_LUXR_2"/>
    <property type="match status" value="1"/>
</dbReference>
<dbReference type="CDD" id="cd06170">
    <property type="entry name" value="LuxR_C_like"/>
    <property type="match status" value="1"/>
</dbReference>
<evidence type="ECO:0000313" key="5">
    <source>
        <dbReference type="EMBL" id="MCH4296052.1"/>
    </source>
</evidence>
<sequence length="274" mass="31567">MEALTAPQTERWPLLEWVEDIGRIFTGAADGQSALELVAMLKRACDFDHCVVFAYSGEEVPLCLFHTFSAEQYRDFVSDYQAGPYLLDPFYKASYDAVPANLYGIRDLAPDHFFLSEYYLSYYRRMLLRDEIGYFGEAAPGIRTVVSLMRADHRQRFDEADKHRLRQFEPLVRAFVANLWRDGRFGFGERPAKDSLHERLEQGFLEFGKEQLTRREQQICRLLLRGHSSASISKELSICAGTVKIHRKNLYAKLGVSSHSELFLAFLDSIRKDG</sequence>
<dbReference type="GO" id="GO:0006355">
    <property type="term" value="P:regulation of DNA-templated transcription"/>
    <property type="evidence" value="ECO:0007669"/>
    <property type="project" value="InterPro"/>
</dbReference>
<protein>
    <submittedName>
        <fullName evidence="5">LuxR C-terminal-related transcriptional regulator</fullName>
    </submittedName>
</protein>
<dbReference type="InterPro" id="IPR016032">
    <property type="entry name" value="Sig_transdc_resp-reg_C-effctor"/>
</dbReference>
<evidence type="ECO:0000313" key="6">
    <source>
        <dbReference type="Proteomes" id="UP001297581"/>
    </source>
</evidence>